<proteinExistence type="predicted"/>
<dbReference type="Pfam" id="PF13644">
    <property type="entry name" value="DKNYY"/>
    <property type="match status" value="1"/>
</dbReference>
<dbReference type="InterPro" id="IPR027375">
    <property type="entry name" value="DKNYY"/>
</dbReference>
<dbReference type="EMBL" id="CABWMV010000003">
    <property type="protein sequence ID" value="VXC36083.1"/>
    <property type="molecule type" value="Genomic_DNA"/>
</dbReference>
<dbReference type="RefSeq" id="WP_201303567.1">
    <property type="nucleotide sequence ID" value="NZ_CP068086.1"/>
</dbReference>
<protein>
    <recommendedName>
        <fullName evidence="3">DKNYY domain-containing protein</fullName>
    </recommendedName>
</protein>
<evidence type="ECO:0000313" key="1">
    <source>
        <dbReference type="EMBL" id="VXC36083.1"/>
    </source>
</evidence>
<gene>
    <name evidence="1" type="ORF">SPHINGO8BC_110025</name>
</gene>
<sequence>MLALVCITKIKKRAFFVACIFSCFLISCRNIGQPVNKQKSGSYFIDSKGQIAYCQNGNWFSLGISQMQADAKSFEVLSEDIAKDKNAVYFRGMPQKLVDKSSFYVDQQIPKDRFHVYYIDQVLGFHIIEGADPKTYEAVAGHINWARDKDHYFYSNDPIKVDRNTFSFINDYFLKDKDSVYISPNIGTFKAILANTGNVEAINKYYIKIYDTIYYPPFQQGLAVVKRPFNTIHKIRVLDQDHINIDNKTILFRGKDFKYVHVDAPSFKLYPIDEEIDSYGSNSYSKDKSHVFYNQEIIPGADVKTFIPLGNDFGKDTKNVFYKNQLLEEVDARSFKKEGDFYKDKLGNKFSSLTGNKV</sequence>
<accession>A0A653Y207</accession>
<organism evidence="1 2">
    <name type="scientific">Sphingobacterium multivorum</name>
    <dbReference type="NCBI Taxonomy" id="28454"/>
    <lineage>
        <taxon>Bacteria</taxon>
        <taxon>Pseudomonadati</taxon>
        <taxon>Bacteroidota</taxon>
        <taxon>Sphingobacteriia</taxon>
        <taxon>Sphingobacteriales</taxon>
        <taxon>Sphingobacteriaceae</taxon>
        <taxon>Sphingobacterium</taxon>
    </lineage>
</organism>
<dbReference type="AlphaFoldDB" id="A0A653Y207"/>
<evidence type="ECO:0000313" key="2">
    <source>
        <dbReference type="Proteomes" id="UP000432350"/>
    </source>
</evidence>
<dbReference type="Proteomes" id="UP000432350">
    <property type="component" value="Unassembled WGS sequence"/>
</dbReference>
<name>A0A653Y207_SPHMU</name>
<reference evidence="1 2" key="1">
    <citation type="submission" date="2019-10" db="EMBL/GenBank/DDBJ databases">
        <authorList>
            <person name="Karimi E."/>
        </authorList>
    </citation>
    <scope>NUCLEOTIDE SEQUENCE [LARGE SCALE GENOMIC DNA]</scope>
    <source>
        <strain evidence="1 2">Sphingobacterium sp. 8BC</strain>
    </source>
</reference>
<evidence type="ECO:0008006" key="3">
    <source>
        <dbReference type="Google" id="ProtNLM"/>
    </source>
</evidence>